<evidence type="ECO:0008006" key="4">
    <source>
        <dbReference type="Google" id="ProtNLM"/>
    </source>
</evidence>
<dbReference type="RefSeq" id="XP_066663703.1">
    <property type="nucleotide sequence ID" value="XM_066818011.1"/>
</dbReference>
<comment type="caution">
    <text evidence="2">The sequence shown here is derived from an EMBL/GenBank/DDBJ whole genome shotgun (WGS) entry which is preliminary data.</text>
</comment>
<dbReference type="Proteomes" id="UP001433268">
    <property type="component" value="Unassembled WGS sequence"/>
</dbReference>
<gene>
    <name evidence="2" type="ORF">PG997_013697</name>
</gene>
<sequence>MSSGMFARLPAELLGEIEQALPFQDRLRLSAVDWRLRQCVAPSLYSTIRFSNRLADRGIIADVVAKFGHRARALALTLDLAVPELEEDATGTTTGSPGLPAFTRDLLSGKTLPGISSFSIQFTADLDSKVGFPAHFQDPESENDDWVDLWSPLPADRLAIAESKARWRQCLTATWQALVSNPCTIRNLSLQSLVPVESPVWLTPAWSAFLGKVESLSLGLWDSKEILYRDDDMTVTDFQDCMDDRFYRHATSLQSLEIVASPGQPYGTAVWGTPTLALDDKSCPTLPNLRELRVVNCTLSNDLAVLISARALSGLRRLELVDCVSGTNVDYHDPIWEFFFKTILRYLHGDRGRRWSDAVSSILASGRSLLELEDFVLTWSDKKFDLTAMDEAAAYELKNHSLGLPPASVERKKHEAMAQDLRERIRDLQKERRDDDDEVEHVFPYTYTKSGLVGPRGANSLDAATLKELLGFVKASREPATDATCRA</sequence>
<dbReference type="GeneID" id="92051071"/>
<protein>
    <recommendedName>
        <fullName evidence="4">F-box domain-containing protein</fullName>
    </recommendedName>
</protein>
<organism evidence="2 3">
    <name type="scientific">Apiospora hydei</name>
    <dbReference type="NCBI Taxonomy" id="1337664"/>
    <lineage>
        <taxon>Eukaryota</taxon>
        <taxon>Fungi</taxon>
        <taxon>Dikarya</taxon>
        <taxon>Ascomycota</taxon>
        <taxon>Pezizomycotina</taxon>
        <taxon>Sordariomycetes</taxon>
        <taxon>Xylariomycetidae</taxon>
        <taxon>Amphisphaeriales</taxon>
        <taxon>Apiosporaceae</taxon>
        <taxon>Apiospora</taxon>
    </lineage>
</organism>
<keyword evidence="3" id="KW-1185">Reference proteome</keyword>
<feature type="coiled-coil region" evidence="1">
    <location>
        <begin position="411"/>
        <end position="438"/>
    </location>
</feature>
<accession>A0ABR1V9K4</accession>
<dbReference type="EMBL" id="JAQQWN010000009">
    <property type="protein sequence ID" value="KAK8066950.1"/>
    <property type="molecule type" value="Genomic_DNA"/>
</dbReference>
<reference evidence="2 3" key="1">
    <citation type="submission" date="2023-01" db="EMBL/GenBank/DDBJ databases">
        <title>Analysis of 21 Apiospora genomes using comparative genomics revels a genus with tremendous synthesis potential of carbohydrate active enzymes and secondary metabolites.</title>
        <authorList>
            <person name="Sorensen T."/>
        </authorList>
    </citation>
    <scope>NUCLEOTIDE SEQUENCE [LARGE SCALE GENOMIC DNA]</scope>
    <source>
        <strain evidence="2 3">CBS 114990</strain>
    </source>
</reference>
<evidence type="ECO:0000256" key="1">
    <source>
        <dbReference type="SAM" id="Coils"/>
    </source>
</evidence>
<keyword evidence="1" id="KW-0175">Coiled coil</keyword>
<proteinExistence type="predicted"/>
<evidence type="ECO:0000313" key="3">
    <source>
        <dbReference type="Proteomes" id="UP001433268"/>
    </source>
</evidence>
<evidence type="ECO:0000313" key="2">
    <source>
        <dbReference type="EMBL" id="KAK8066950.1"/>
    </source>
</evidence>
<name>A0ABR1V9K4_9PEZI</name>